<organism evidence="1 2">
    <name type="scientific">Potamilus streckersoni</name>
    <dbReference type="NCBI Taxonomy" id="2493646"/>
    <lineage>
        <taxon>Eukaryota</taxon>
        <taxon>Metazoa</taxon>
        <taxon>Spiralia</taxon>
        <taxon>Lophotrochozoa</taxon>
        <taxon>Mollusca</taxon>
        <taxon>Bivalvia</taxon>
        <taxon>Autobranchia</taxon>
        <taxon>Heteroconchia</taxon>
        <taxon>Palaeoheterodonta</taxon>
        <taxon>Unionida</taxon>
        <taxon>Unionoidea</taxon>
        <taxon>Unionidae</taxon>
        <taxon>Ambleminae</taxon>
        <taxon>Lampsilini</taxon>
        <taxon>Potamilus</taxon>
    </lineage>
</organism>
<dbReference type="Proteomes" id="UP001195483">
    <property type="component" value="Unassembled WGS sequence"/>
</dbReference>
<reference evidence="1" key="1">
    <citation type="journal article" date="2021" name="Genome Biol. Evol.">
        <title>A High-Quality Reference Genome for a Parasitic Bivalve with Doubly Uniparental Inheritance (Bivalvia: Unionida).</title>
        <authorList>
            <person name="Smith C.H."/>
        </authorList>
    </citation>
    <scope>NUCLEOTIDE SEQUENCE</scope>
    <source>
        <strain evidence="1">CHS0354</strain>
    </source>
</reference>
<gene>
    <name evidence="1" type="ORF">CHS0354_021029</name>
</gene>
<name>A0AAE0VUQ1_9BIVA</name>
<accession>A0AAE0VUQ1</accession>
<dbReference type="EMBL" id="JAEAOA010001293">
    <property type="protein sequence ID" value="KAK3589710.1"/>
    <property type="molecule type" value="Genomic_DNA"/>
</dbReference>
<sequence>MAKLRNLGQFSGKSVLKGGNKIRHLCKFADVIIESMEKYQFQYAFVLHATLVTVDNHQVAVEDVTHFRGSGCYEAAALVLRALEPNEVHPDPFLQVSIV</sequence>
<proteinExistence type="predicted"/>
<reference evidence="1" key="2">
    <citation type="journal article" date="2021" name="Genome Biol. Evol.">
        <title>Developing a high-quality reference genome for a parasitic bivalve with doubly uniparental inheritance (Bivalvia: Unionida).</title>
        <authorList>
            <person name="Smith C.H."/>
        </authorList>
    </citation>
    <scope>NUCLEOTIDE SEQUENCE</scope>
    <source>
        <strain evidence="1">CHS0354</strain>
        <tissue evidence="1">Mantle</tissue>
    </source>
</reference>
<evidence type="ECO:0000313" key="1">
    <source>
        <dbReference type="EMBL" id="KAK3589710.1"/>
    </source>
</evidence>
<protein>
    <submittedName>
        <fullName evidence="1">Uncharacterized protein</fullName>
    </submittedName>
</protein>
<reference evidence="1" key="3">
    <citation type="submission" date="2023-05" db="EMBL/GenBank/DDBJ databases">
        <authorList>
            <person name="Smith C.H."/>
        </authorList>
    </citation>
    <scope>NUCLEOTIDE SEQUENCE</scope>
    <source>
        <strain evidence="1">CHS0354</strain>
        <tissue evidence="1">Mantle</tissue>
    </source>
</reference>
<dbReference type="AlphaFoldDB" id="A0AAE0VUQ1"/>
<evidence type="ECO:0000313" key="2">
    <source>
        <dbReference type="Proteomes" id="UP001195483"/>
    </source>
</evidence>
<keyword evidence="2" id="KW-1185">Reference proteome</keyword>
<comment type="caution">
    <text evidence="1">The sequence shown here is derived from an EMBL/GenBank/DDBJ whole genome shotgun (WGS) entry which is preliminary data.</text>
</comment>